<feature type="region of interest" description="Disordered" evidence="1">
    <location>
        <begin position="102"/>
        <end position="128"/>
    </location>
</feature>
<keyword evidence="3" id="KW-1185">Reference proteome</keyword>
<dbReference type="EMBL" id="JAAIUW010000007">
    <property type="protein sequence ID" value="KAF7824383.1"/>
    <property type="molecule type" value="Genomic_DNA"/>
</dbReference>
<dbReference type="PANTHER" id="PTHR11439:SF517">
    <property type="entry name" value="CYSTEINE-RICH RLK (RECEPTOR-LIKE PROTEIN KINASE) 8"/>
    <property type="match status" value="1"/>
</dbReference>
<organism evidence="2 3">
    <name type="scientific">Senna tora</name>
    <dbReference type="NCBI Taxonomy" id="362788"/>
    <lineage>
        <taxon>Eukaryota</taxon>
        <taxon>Viridiplantae</taxon>
        <taxon>Streptophyta</taxon>
        <taxon>Embryophyta</taxon>
        <taxon>Tracheophyta</taxon>
        <taxon>Spermatophyta</taxon>
        <taxon>Magnoliopsida</taxon>
        <taxon>eudicotyledons</taxon>
        <taxon>Gunneridae</taxon>
        <taxon>Pentapetalae</taxon>
        <taxon>rosids</taxon>
        <taxon>fabids</taxon>
        <taxon>Fabales</taxon>
        <taxon>Fabaceae</taxon>
        <taxon>Caesalpinioideae</taxon>
        <taxon>Cassia clade</taxon>
        <taxon>Senna</taxon>
    </lineage>
</organism>
<dbReference type="Proteomes" id="UP000634136">
    <property type="component" value="Unassembled WGS sequence"/>
</dbReference>
<dbReference type="AlphaFoldDB" id="A0A834TLC5"/>
<gene>
    <name evidence="2" type="ORF">G2W53_022527</name>
</gene>
<sequence>MAASSSSLASTASSVESASLSVSKSCALFSSSSQATSVKLDRGNFLLWESVVLSLIEGNQLESHIDGTSSAPPRRLEQNNHFASLSIQPSVNAVQKDESMPRFADNSANRGGFLDRRTKPPDGSATAPFPLIIATHNVGGETEQRMNVVPTGISLTPQVVSTASPSTVHSVPRGVRSSHTDSHLNDSRDTSRDAGSSCQSESGASSSNLGQTNVAPLDQAPTASQDAVLNTQAQNCHPMVTRARDGIHKPRTGIFLNQSKYIQDLLRRFHMSDCAPASTPMVTGRQFSKDEGDPMTNVTLYRQAVGSLQYLTTTRPDISYSVNKLSQFMASPTDVHFQGVKRIFRYLKVALERSTPLIMRCCKEIRPDNHCRFPASKLYMYDSRSRTSKRDRFPKFGGMVSPKSAFDKFRYFKFSNDPKKLGIGMPLNVLKLKSKCFNDLSFIKDGLISPLNEYLQKELNS</sequence>
<evidence type="ECO:0000256" key="1">
    <source>
        <dbReference type="SAM" id="MobiDB-lite"/>
    </source>
</evidence>
<evidence type="ECO:0000313" key="2">
    <source>
        <dbReference type="EMBL" id="KAF7824383.1"/>
    </source>
</evidence>
<feature type="region of interest" description="Disordered" evidence="1">
    <location>
        <begin position="159"/>
        <end position="216"/>
    </location>
</feature>
<reference evidence="2" key="1">
    <citation type="submission" date="2020-09" db="EMBL/GenBank/DDBJ databases">
        <title>Genome-Enabled Discovery of Anthraquinone Biosynthesis in Senna tora.</title>
        <authorList>
            <person name="Kang S.-H."/>
            <person name="Pandey R.P."/>
            <person name="Lee C.-M."/>
            <person name="Sim J.-S."/>
            <person name="Jeong J.-T."/>
            <person name="Choi B.-S."/>
            <person name="Jung M."/>
            <person name="Ginzburg D."/>
            <person name="Zhao K."/>
            <person name="Won S.Y."/>
            <person name="Oh T.-J."/>
            <person name="Yu Y."/>
            <person name="Kim N.-H."/>
            <person name="Lee O.R."/>
            <person name="Lee T.-H."/>
            <person name="Bashyal P."/>
            <person name="Kim T.-S."/>
            <person name="Lee W.-H."/>
            <person name="Kawkins C."/>
            <person name="Kim C.-K."/>
            <person name="Kim J.S."/>
            <person name="Ahn B.O."/>
            <person name="Rhee S.Y."/>
            <person name="Sohng J.K."/>
        </authorList>
    </citation>
    <scope>NUCLEOTIDE SEQUENCE</scope>
    <source>
        <tissue evidence="2">Leaf</tissue>
    </source>
</reference>
<feature type="compositionally biased region" description="Basic and acidic residues" evidence="1">
    <location>
        <begin position="178"/>
        <end position="192"/>
    </location>
</feature>
<feature type="compositionally biased region" description="Polar residues" evidence="1">
    <location>
        <begin position="159"/>
        <end position="169"/>
    </location>
</feature>
<dbReference type="OrthoDB" id="1845088at2759"/>
<comment type="caution">
    <text evidence="2">The sequence shown here is derived from an EMBL/GenBank/DDBJ whole genome shotgun (WGS) entry which is preliminary data.</text>
</comment>
<protein>
    <submittedName>
        <fullName evidence="2">Copia protein</fullName>
    </submittedName>
</protein>
<dbReference type="PANTHER" id="PTHR11439">
    <property type="entry name" value="GAG-POL-RELATED RETROTRANSPOSON"/>
    <property type="match status" value="1"/>
</dbReference>
<name>A0A834TLC5_9FABA</name>
<feature type="compositionally biased region" description="Low complexity" evidence="1">
    <location>
        <begin position="196"/>
        <end position="207"/>
    </location>
</feature>
<evidence type="ECO:0000313" key="3">
    <source>
        <dbReference type="Proteomes" id="UP000634136"/>
    </source>
</evidence>
<proteinExistence type="predicted"/>
<accession>A0A834TLC5</accession>